<dbReference type="GO" id="GO:0003723">
    <property type="term" value="F:RNA binding"/>
    <property type="evidence" value="ECO:0007669"/>
    <property type="project" value="InterPro"/>
</dbReference>
<dbReference type="FunFam" id="1.25.40.10:FF:000427">
    <property type="entry name" value="Pentatricopeptide repeat-containing protein chloroplastic"/>
    <property type="match status" value="1"/>
</dbReference>
<sequence length="224" mass="25345">MSCRPILFLFQRAKTISDLLQLQSLILKTALDHDPFVICYLILSSSSISIRFTRLLFEKLPIVPPLFSWNTIIRSYATSSDPIESVNLFSKLQRIGLVPDHFTFPFVLKACGICSIIHHGEAVHSMVLKMGLASDKYIRNTLLAMYAACNEIALARQVFDEMALRDVASWSSMIAAYVSCNRPLEAIMVFRHMKKMNEMPNSITLAKYAALWMLGGYARTSRND</sequence>
<dbReference type="NCBIfam" id="TIGR00756">
    <property type="entry name" value="PPR"/>
    <property type="match status" value="1"/>
</dbReference>
<dbReference type="Pfam" id="PF01535">
    <property type="entry name" value="PPR"/>
    <property type="match status" value="2"/>
</dbReference>
<evidence type="ECO:0008006" key="5">
    <source>
        <dbReference type="Google" id="ProtNLM"/>
    </source>
</evidence>
<protein>
    <recommendedName>
        <fullName evidence="5">Pentatricopeptide repeat-containing protein</fullName>
    </recommendedName>
</protein>
<dbReference type="InterPro" id="IPR002885">
    <property type="entry name" value="PPR_rpt"/>
</dbReference>
<dbReference type="InterPro" id="IPR011990">
    <property type="entry name" value="TPR-like_helical_dom_sf"/>
</dbReference>
<feature type="repeat" description="PPR" evidence="2">
    <location>
        <begin position="65"/>
        <end position="99"/>
    </location>
</feature>
<evidence type="ECO:0000256" key="2">
    <source>
        <dbReference type="PROSITE-ProRule" id="PRU00708"/>
    </source>
</evidence>
<reference evidence="3" key="1">
    <citation type="submission" date="2023-05" db="EMBL/GenBank/DDBJ databases">
        <title>Nepenthes gracilis genome sequencing.</title>
        <authorList>
            <person name="Fukushima K."/>
        </authorList>
    </citation>
    <scope>NUCLEOTIDE SEQUENCE</scope>
    <source>
        <strain evidence="3">SING2019-196</strain>
    </source>
</reference>
<organism evidence="3 4">
    <name type="scientific">Nepenthes gracilis</name>
    <name type="common">Slender pitcher plant</name>
    <dbReference type="NCBI Taxonomy" id="150966"/>
    <lineage>
        <taxon>Eukaryota</taxon>
        <taxon>Viridiplantae</taxon>
        <taxon>Streptophyta</taxon>
        <taxon>Embryophyta</taxon>
        <taxon>Tracheophyta</taxon>
        <taxon>Spermatophyta</taxon>
        <taxon>Magnoliopsida</taxon>
        <taxon>eudicotyledons</taxon>
        <taxon>Gunneridae</taxon>
        <taxon>Pentapetalae</taxon>
        <taxon>Caryophyllales</taxon>
        <taxon>Nepenthaceae</taxon>
        <taxon>Nepenthes</taxon>
    </lineage>
</organism>
<name>A0AAD3SJ28_NEPGR</name>
<dbReference type="Gene3D" id="1.25.40.10">
    <property type="entry name" value="Tetratricopeptide repeat domain"/>
    <property type="match status" value="2"/>
</dbReference>
<dbReference type="PROSITE" id="PS51375">
    <property type="entry name" value="PPR"/>
    <property type="match status" value="2"/>
</dbReference>
<accession>A0AAD3SJ28</accession>
<keyword evidence="4" id="KW-1185">Reference proteome</keyword>
<proteinExistence type="predicted"/>
<feature type="repeat" description="PPR" evidence="2">
    <location>
        <begin position="166"/>
        <end position="200"/>
    </location>
</feature>
<evidence type="ECO:0000256" key="1">
    <source>
        <dbReference type="ARBA" id="ARBA00022737"/>
    </source>
</evidence>
<dbReference type="GO" id="GO:0009451">
    <property type="term" value="P:RNA modification"/>
    <property type="evidence" value="ECO:0007669"/>
    <property type="project" value="InterPro"/>
</dbReference>
<dbReference type="InterPro" id="IPR046960">
    <property type="entry name" value="PPR_At4g14850-like_plant"/>
</dbReference>
<gene>
    <name evidence="3" type="ORF">Nepgr_013365</name>
</gene>
<keyword evidence="1" id="KW-0677">Repeat</keyword>
<dbReference type="EMBL" id="BSYO01000011">
    <property type="protein sequence ID" value="GMH11524.1"/>
    <property type="molecule type" value="Genomic_DNA"/>
</dbReference>
<comment type="caution">
    <text evidence="3">The sequence shown here is derived from an EMBL/GenBank/DDBJ whole genome shotgun (WGS) entry which is preliminary data.</text>
</comment>
<dbReference type="Proteomes" id="UP001279734">
    <property type="component" value="Unassembled WGS sequence"/>
</dbReference>
<evidence type="ECO:0000313" key="4">
    <source>
        <dbReference type="Proteomes" id="UP001279734"/>
    </source>
</evidence>
<evidence type="ECO:0000313" key="3">
    <source>
        <dbReference type="EMBL" id="GMH11524.1"/>
    </source>
</evidence>
<dbReference type="AlphaFoldDB" id="A0AAD3SJ28"/>
<dbReference type="Pfam" id="PF13041">
    <property type="entry name" value="PPR_2"/>
    <property type="match status" value="1"/>
</dbReference>
<dbReference type="PANTHER" id="PTHR47926">
    <property type="entry name" value="PENTATRICOPEPTIDE REPEAT-CONTAINING PROTEIN"/>
    <property type="match status" value="1"/>
</dbReference>